<sequence length="671" mass="73528">MEGLFRDGVAFAKDAVNNGFHKLMESAPGFTQPDNTVSARTNTGSQGATSTRKRHPSPVLVIDDWTTAGSSYNTNPSSSRPATGQTPSTNRPSITSRKSQHDGASSSPMKKNDRSHMQSAAIASIPKELAKISANNQNTVLTFPKRTTAGGWDDTISHATPEDKTKSASSKRRKVDNMPPASITNSAKPLKTRGEREREAAAQLKALPSTKRPHAGTAKYGKNAAITNRKQGAMNVKGKGRAVQTEEPEVIELDSEEEPEVLPQQKFSLAVLMNGAAASSDELLKLKSAQQQTSNNVIAPASPTPLASSHLEDHDPSRAEQSRHSSMQKRMATKSMESNGKKAPVGEGKSEQRARRRDNTPPKISPTTPLTALSAGRTSESHIAYAERSSPHRVPILPQLLPPPPKLRSPSPSMFEGDGRPVLRPILERPACVDDPPFIDEADARLFQQIPPNLVPSFVCLADEMDRKRQDTQEFRLEDYLDFRGWKNQILRTSLDTHESALDAQHVWAAQKCWRAMQSVNIRRAEARTPGTLPTKRSPSTHEATLDKLKQTSTGLIDSKRAASVDPVTPTREAITIAQDSPEFSVQPTPPKRKENANSIESPGLFVVRNPQYQQQNQQRGELQQDTPQGDEIQSPDHMEVDEVEDPPDDPIEDNDDADEVQYIGGMTDAR</sequence>
<evidence type="ECO:0000313" key="2">
    <source>
        <dbReference type="Proteomes" id="UP001234202"/>
    </source>
</evidence>
<dbReference type="EMBL" id="JASBWV010000005">
    <property type="protein sequence ID" value="KAJ9126369.1"/>
    <property type="molecule type" value="Genomic_DNA"/>
</dbReference>
<name>A0ACC2XQR3_9TREE</name>
<dbReference type="Proteomes" id="UP001234202">
    <property type="component" value="Unassembled WGS sequence"/>
</dbReference>
<keyword evidence="2" id="KW-1185">Reference proteome</keyword>
<evidence type="ECO:0000313" key="1">
    <source>
        <dbReference type="EMBL" id="KAJ9126369.1"/>
    </source>
</evidence>
<organism evidence="1 2">
    <name type="scientific">Naganishia onofrii</name>
    <dbReference type="NCBI Taxonomy" id="1851511"/>
    <lineage>
        <taxon>Eukaryota</taxon>
        <taxon>Fungi</taxon>
        <taxon>Dikarya</taxon>
        <taxon>Basidiomycota</taxon>
        <taxon>Agaricomycotina</taxon>
        <taxon>Tremellomycetes</taxon>
        <taxon>Filobasidiales</taxon>
        <taxon>Filobasidiaceae</taxon>
        <taxon>Naganishia</taxon>
    </lineage>
</organism>
<proteinExistence type="predicted"/>
<reference evidence="1" key="1">
    <citation type="submission" date="2023-04" db="EMBL/GenBank/DDBJ databases">
        <title>Draft Genome sequencing of Naganishia species isolated from polar environments using Oxford Nanopore Technology.</title>
        <authorList>
            <person name="Leo P."/>
            <person name="Venkateswaran K."/>
        </authorList>
    </citation>
    <scope>NUCLEOTIDE SEQUENCE</scope>
    <source>
        <strain evidence="1">DBVPG 5303</strain>
    </source>
</reference>
<gene>
    <name evidence="1" type="ORF">QFC24_002105</name>
</gene>
<protein>
    <submittedName>
        <fullName evidence="1">Uncharacterized protein</fullName>
    </submittedName>
</protein>
<comment type="caution">
    <text evidence="1">The sequence shown here is derived from an EMBL/GenBank/DDBJ whole genome shotgun (WGS) entry which is preliminary data.</text>
</comment>
<accession>A0ACC2XQR3</accession>